<dbReference type="EMBL" id="MNCJ02000319">
    <property type="protein sequence ID" value="KAF5809927.1"/>
    <property type="molecule type" value="Genomic_DNA"/>
</dbReference>
<sequence length="58" mass="6482">MTGNEPATGALFFAKRTPNPPVTTNITTRHPLVADVKQPATTVWWWRTAAVAIETERY</sequence>
<reference evidence="2" key="1">
    <citation type="journal article" date="2017" name="Nature">
        <title>The sunflower genome provides insights into oil metabolism, flowering and Asterid evolution.</title>
        <authorList>
            <person name="Badouin H."/>
            <person name="Gouzy J."/>
            <person name="Grassa C.J."/>
            <person name="Murat F."/>
            <person name="Staton S.E."/>
            <person name="Cottret L."/>
            <person name="Lelandais-Briere C."/>
            <person name="Owens G.L."/>
            <person name="Carrere S."/>
            <person name="Mayjonade B."/>
            <person name="Legrand L."/>
            <person name="Gill N."/>
            <person name="Kane N.C."/>
            <person name="Bowers J.E."/>
            <person name="Hubner S."/>
            <person name="Bellec A."/>
            <person name="Berard A."/>
            <person name="Berges H."/>
            <person name="Blanchet N."/>
            <person name="Boniface M.C."/>
            <person name="Brunel D."/>
            <person name="Catrice O."/>
            <person name="Chaidir N."/>
            <person name="Claudel C."/>
            <person name="Donnadieu C."/>
            <person name="Faraut T."/>
            <person name="Fievet G."/>
            <person name="Helmstetter N."/>
            <person name="King M."/>
            <person name="Knapp S.J."/>
            <person name="Lai Z."/>
            <person name="Le Paslier M.C."/>
            <person name="Lippi Y."/>
            <person name="Lorenzon L."/>
            <person name="Mandel J.R."/>
            <person name="Marage G."/>
            <person name="Marchand G."/>
            <person name="Marquand E."/>
            <person name="Bret-Mestries E."/>
            <person name="Morien E."/>
            <person name="Nambeesan S."/>
            <person name="Nguyen T."/>
            <person name="Pegot-Espagnet P."/>
            <person name="Pouilly N."/>
            <person name="Raftis F."/>
            <person name="Sallet E."/>
            <person name="Schiex T."/>
            <person name="Thomas J."/>
            <person name="Vandecasteele C."/>
            <person name="Vares D."/>
            <person name="Vear F."/>
            <person name="Vautrin S."/>
            <person name="Crespi M."/>
            <person name="Mangin B."/>
            <person name="Burke J.M."/>
            <person name="Salse J."/>
            <person name="Munos S."/>
            <person name="Vincourt P."/>
            <person name="Rieseberg L.H."/>
            <person name="Langlade N.B."/>
        </authorList>
    </citation>
    <scope>NUCLEOTIDE SEQUENCE</scope>
    <source>
        <tissue evidence="2">Leaves</tissue>
    </source>
</reference>
<evidence type="ECO:0000256" key="1">
    <source>
        <dbReference type="SAM" id="MobiDB-lite"/>
    </source>
</evidence>
<protein>
    <submittedName>
        <fullName evidence="2">Uncharacterized protein</fullName>
    </submittedName>
</protein>
<accession>A0A9K3J821</accession>
<dbReference type="AlphaFoldDB" id="A0A9K3J821"/>
<keyword evidence="3" id="KW-1185">Reference proteome</keyword>
<name>A0A9K3J821_HELAN</name>
<feature type="region of interest" description="Disordered" evidence="1">
    <location>
        <begin position="1"/>
        <end position="26"/>
    </location>
</feature>
<proteinExistence type="predicted"/>
<reference evidence="2" key="2">
    <citation type="submission" date="2020-06" db="EMBL/GenBank/DDBJ databases">
        <title>Helianthus annuus Genome sequencing and assembly Release 2.</title>
        <authorList>
            <person name="Gouzy J."/>
            <person name="Langlade N."/>
            <person name="Munos S."/>
        </authorList>
    </citation>
    <scope>NUCLEOTIDE SEQUENCE</scope>
    <source>
        <tissue evidence="2">Leaves</tissue>
    </source>
</reference>
<gene>
    <name evidence="2" type="ORF">HanXRQr2_Chr04g0163191</name>
</gene>
<dbReference type="Gramene" id="mRNA:HanXRQr2_Chr04g0163191">
    <property type="protein sequence ID" value="CDS:HanXRQr2_Chr04g0163191.1"/>
    <property type="gene ID" value="HanXRQr2_Chr04g0163191"/>
</dbReference>
<dbReference type="Proteomes" id="UP000215914">
    <property type="component" value="Unassembled WGS sequence"/>
</dbReference>
<evidence type="ECO:0000313" key="3">
    <source>
        <dbReference type="Proteomes" id="UP000215914"/>
    </source>
</evidence>
<organism evidence="2 3">
    <name type="scientific">Helianthus annuus</name>
    <name type="common">Common sunflower</name>
    <dbReference type="NCBI Taxonomy" id="4232"/>
    <lineage>
        <taxon>Eukaryota</taxon>
        <taxon>Viridiplantae</taxon>
        <taxon>Streptophyta</taxon>
        <taxon>Embryophyta</taxon>
        <taxon>Tracheophyta</taxon>
        <taxon>Spermatophyta</taxon>
        <taxon>Magnoliopsida</taxon>
        <taxon>eudicotyledons</taxon>
        <taxon>Gunneridae</taxon>
        <taxon>Pentapetalae</taxon>
        <taxon>asterids</taxon>
        <taxon>campanulids</taxon>
        <taxon>Asterales</taxon>
        <taxon>Asteraceae</taxon>
        <taxon>Asteroideae</taxon>
        <taxon>Heliantheae alliance</taxon>
        <taxon>Heliantheae</taxon>
        <taxon>Helianthus</taxon>
    </lineage>
</organism>
<comment type="caution">
    <text evidence="2">The sequence shown here is derived from an EMBL/GenBank/DDBJ whole genome shotgun (WGS) entry which is preliminary data.</text>
</comment>
<evidence type="ECO:0000313" key="2">
    <source>
        <dbReference type="EMBL" id="KAF5809927.1"/>
    </source>
</evidence>